<dbReference type="AlphaFoldDB" id="A0A642VCM9"/>
<feature type="region of interest" description="Disordered" evidence="1">
    <location>
        <begin position="413"/>
        <end position="470"/>
    </location>
</feature>
<evidence type="ECO:0000256" key="1">
    <source>
        <dbReference type="SAM" id="MobiDB-lite"/>
    </source>
</evidence>
<accession>A0A642VCM9</accession>
<evidence type="ECO:0000313" key="3">
    <source>
        <dbReference type="EMBL" id="KAA8916484.1"/>
    </source>
</evidence>
<feature type="region of interest" description="Disordered" evidence="1">
    <location>
        <begin position="106"/>
        <end position="392"/>
    </location>
</feature>
<organism evidence="3 4">
    <name type="scientific">Trichomonascus ciferrii</name>
    <dbReference type="NCBI Taxonomy" id="44093"/>
    <lineage>
        <taxon>Eukaryota</taxon>
        <taxon>Fungi</taxon>
        <taxon>Dikarya</taxon>
        <taxon>Ascomycota</taxon>
        <taxon>Saccharomycotina</taxon>
        <taxon>Dipodascomycetes</taxon>
        <taxon>Dipodascales</taxon>
        <taxon>Trichomonascaceae</taxon>
        <taxon>Trichomonascus</taxon>
        <taxon>Trichomonascus ciferrii complex</taxon>
    </lineage>
</organism>
<evidence type="ECO:0000256" key="2">
    <source>
        <dbReference type="SAM" id="Phobius"/>
    </source>
</evidence>
<dbReference type="OrthoDB" id="4084534at2759"/>
<comment type="caution">
    <text evidence="3">The sequence shown here is derived from an EMBL/GenBank/DDBJ whole genome shotgun (WGS) entry which is preliminary data.</text>
</comment>
<feature type="compositionally biased region" description="Low complexity" evidence="1">
    <location>
        <begin position="457"/>
        <end position="467"/>
    </location>
</feature>
<feature type="transmembrane region" description="Helical" evidence="2">
    <location>
        <begin position="623"/>
        <end position="642"/>
    </location>
</feature>
<feature type="compositionally biased region" description="Polar residues" evidence="1">
    <location>
        <begin position="413"/>
        <end position="433"/>
    </location>
</feature>
<feature type="compositionally biased region" description="Basic and acidic residues" evidence="1">
    <location>
        <begin position="215"/>
        <end position="228"/>
    </location>
</feature>
<name>A0A642VCM9_9ASCO</name>
<gene>
    <name evidence="3" type="ORF">TRICI_001347</name>
</gene>
<keyword evidence="2" id="KW-0472">Membrane</keyword>
<feature type="compositionally biased region" description="Basic and acidic residues" evidence="1">
    <location>
        <begin position="375"/>
        <end position="392"/>
    </location>
</feature>
<keyword evidence="2" id="KW-0812">Transmembrane</keyword>
<dbReference type="VEuPathDB" id="FungiDB:TRICI_001347"/>
<feature type="compositionally biased region" description="Basic and acidic residues" evidence="1">
    <location>
        <begin position="173"/>
        <end position="195"/>
    </location>
</feature>
<keyword evidence="2" id="KW-1133">Transmembrane helix</keyword>
<evidence type="ECO:0000313" key="4">
    <source>
        <dbReference type="Proteomes" id="UP000761534"/>
    </source>
</evidence>
<keyword evidence="4" id="KW-1185">Reference proteome</keyword>
<sequence>MFRAVALRWRVVRQLGANSSRFHNWNGNGLWKKKKSDDGNKSENSYFEELKKRNESYSEELGDYTIDPITLRRQALPKRRPGDAFTMFPNTKQNDGYRWFVKSAKEDEGGGDVNPVDSRVAESNEVKWKKGDGSFKSDGMESSMDSVSTKPNSKRSAKEVIEPVDSQTASNEGRPKEEDLKGEEKSVPPEEEHYPADVGKLAQKANPSEGIALDESMKVCGMKEEHSPLADIDGPVIRQPFAEAQKEKNKPEHPKNLEHSNEEHSPLAGAKPEHLEQQTKDSDQKRPTTSEMADPTKKVCGSQEEHSPLADSTVASSAGEPSEHTPLAGTGSDEISPQEIEELKKGETPGSNKPQPTAPESTPEAGFENIVDSRAVGDLDAKRDLYPNLKGEYKDHGKTFEKLYDFMAQDPVTTTRKATATQQSEPKFQSTPRKVSKDDIEVAEMFPEDIRKKYDQSSSGDLSSKKPSVIRAEDIARLDDAMKGTREKLKQREEEQFRAKNAYDYSWEKAYAKTPYSLDSKNFFSSVSQLEAEEASKQSPTDKEYAILTPSLKTIYTKTLPFRDERPPQDLFSTLSTMDNPGKYVKAISKLEKNGWTCIGGGGPGELLVFERLYSPEKRYNGLLIKLTTSFIGIVGIAVILMSI</sequence>
<feature type="compositionally biased region" description="Polar residues" evidence="1">
    <location>
        <begin position="349"/>
        <end position="360"/>
    </location>
</feature>
<protein>
    <submittedName>
        <fullName evidence="3">Uncharacterized protein</fullName>
    </submittedName>
</protein>
<proteinExistence type="predicted"/>
<feature type="compositionally biased region" description="Basic and acidic residues" evidence="1">
    <location>
        <begin position="119"/>
        <end position="139"/>
    </location>
</feature>
<feature type="compositionally biased region" description="Basic and acidic residues" evidence="1">
    <location>
        <begin position="244"/>
        <end position="288"/>
    </location>
</feature>
<dbReference type="EMBL" id="SWFS01000097">
    <property type="protein sequence ID" value="KAA8916484.1"/>
    <property type="molecule type" value="Genomic_DNA"/>
</dbReference>
<dbReference type="Proteomes" id="UP000761534">
    <property type="component" value="Unassembled WGS sequence"/>
</dbReference>
<reference evidence="3" key="1">
    <citation type="journal article" date="2019" name="G3 (Bethesda)">
        <title>Genome Assemblies of Two Rare Opportunistic Yeast Pathogens: Diutina rugosa (syn. Candida rugosa) and Trichomonascus ciferrii (syn. Candida ciferrii).</title>
        <authorList>
            <person name="Mixao V."/>
            <person name="Saus E."/>
            <person name="Hansen A.P."/>
            <person name="Lass-Florl C."/>
            <person name="Gabaldon T."/>
        </authorList>
    </citation>
    <scope>NUCLEOTIDE SEQUENCE</scope>
    <source>
        <strain evidence="3">CBS 4856</strain>
    </source>
</reference>